<evidence type="ECO:0000313" key="3">
    <source>
        <dbReference type="EMBL" id="BBG28939.1"/>
    </source>
</evidence>
<dbReference type="AlphaFoldDB" id="A0A348HBD7"/>
<keyword evidence="1" id="KW-0328">Glycosyltransferase</keyword>
<dbReference type="PANTHER" id="PTHR30160:SF15">
    <property type="entry name" value="GLYCOSYLTRANSFERASE HI_0523-RELATED"/>
    <property type="match status" value="1"/>
</dbReference>
<protein>
    <submittedName>
        <fullName evidence="3">ADP-heptose:LPS heptosyltransferase</fullName>
    </submittedName>
</protein>
<dbReference type="InterPro" id="IPR002201">
    <property type="entry name" value="Glyco_trans_9"/>
</dbReference>
<dbReference type="KEGG" id="zpl:ZBT109_0140"/>
<accession>A0A348HBD7</accession>
<keyword evidence="2 3" id="KW-0808">Transferase</keyword>
<sequence length="367" mass="40645">MPSTMTTPDLRVLVVRNDKLGDFMLSWPALKTLKQAQADIHVTVLVPEYTASIAHCCPWVDDVIIDPGHGASRAERRHLLNRMHDKQFDAMLTLFSTPRIGWLGWRAGIPMRMAPATKWAQIFYNHRVVQHRSQSLKPEYEYNVDLALALLERLNVQGDAARPPFWPMTERSHRQGRVALAKACGLSLDRPWWCVHAGSGGSAVNLTPERYAELIKKVHARLDRPVHWLFSAGPGEEAVATSLCDRLTAGGIDARRLPANQRLSALAKMLDATDGLIAGSTGPLHIAGCLDIATVGFYPAKRSATSLRWQTCNHDDRRLAFSPPQGDDTATDMSLIDLDAASAAIADLIMRRGAYTDVHDVHEDIDD</sequence>
<dbReference type="CDD" id="cd03789">
    <property type="entry name" value="GT9_LPS_heptosyltransferase"/>
    <property type="match status" value="1"/>
</dbReference>
<dbReference type="SUPFAM" id="SSF53756">
    <property type="entry name" value="UDP-Glycosyltransferase/glycogen phosphorylase"/>
    <property type="match status" value="1"/>
</dbReference>
<reference evidence="3 4" key="1">
    <citation type="submission" date="2018-09" db="EMBL/GenBank/DDBJ databases">
        <title>Zymobacter palmae IAM14233 (=T109) whole genome analysis.</title>
        <authorList>
            <person name="Yanase H."/>
        </authorList>
    </citation>
    <scope>NUCLEOTIDE SEQUENCE [LARGE SCALE GENOMIC DNA]</scope>
    <source>
        <strain evidence="3 4">IAM14233</strain>
    </source>
</reference>
<gene>
    <name evidence="3" type="ORF">ZBT109_0140</name>
</gene>
<dbReference type="EMBL" id="AP018933">
    <property type="protein sequence ID" value="BBG28939.1"/>
    <property type="molecule type" value="Genomic_DNA"/>
</dbReference>
<organism evidence="3 4">
    <name type="scientific">Zymobacter palmae</name>
    <dbReference type="NCBI Taxonomy" id="33074"/>
    <lineage>
        <taxon>Bacteria</taxon>
        <taxon>Pseudomonadati</taxon>
        <taxon>Pseudomonadota</taxon>
        <taxon>Gammaproteobacteria</taxon>
        <taxon>Oceanospirillales</taxon>
        <taxon>Halomonadaceae</taxon>
        <taxon>Zymobacter group</taxon>
        <taxon>Zymobacter</taxon>
    </lineage>
</organism>
<dbReference type="Pfam" id="PF01075">
    <property type="entry name" value="Glyco_transf_9"/>
    <property type="match status" value="1"/>
</dbReference>
<keyword evidence="4" id="KW-1185">Reference proteome</keyword>
<name>A0A348HBD7_9GAMM</name>
<proteinExistence type="predicted"/>
<dbReference type="GO" id="GO:0009244">
    <property type="term" value="P:lipopolysaccharide core region biosynthetic process"/>
    <property type="evidence" value="ECO:0007669"/>
    <property type="project" value="TreeGrafter"/>
</dbReference>
<dbReference type="Proteomes" id="UP000267342">
    <property type="component" value="Chromosome"/>
</dbReference>
<dbReference type="GO" id="GO:0008713">
    <property type="term" value="F:ADP-heptose-lipopolysaccharide heptosyltransferase activity"/>
    <property type="evidence" value="ECO:0007669"/>
    <property type="project" value="TreeGrafter"/>
</dbReference>
<dbReference type="STRING" id="1123510.GCA_000620025_00230"/>
<dbReference type="PANTHER" id="PTHR30160">
    <property type="entry name" value="TETRAACYLDISACCHARIDE 4'-KINASE-RELATED"/>
    <property type="match status" value="1"/>
</dbReference>
<evidence type="ECO:0000256" key="2">
    <source>
        <dbReference type="ARBA" id="ARBA00022679"/>
    </source>
</evidence>
<dbReference type="InterPro" id="IPR051199">
    <property type="entry name" value="LPS_LOS_Heptosyltrfase"/>
</dbReference>
<dbReference type="Gene3D" id="3.40.50.2000">
    <property type="entry name" value="Glycogen Phosphorylase B"/>
    <property type="match status" value="2"/>
</dbReference>
<dbReference type="GO" id="GO:0005829">
    <property type="term" value="C:cytosol"/>
    <property type="evidence" value="ECO:0007669"/>
    <property type="project" value="TreeGrafter"/>
</dbReference>
<evidence type="ECO:0000256" key="1">
    <source>
        <dbReference type="ARBA" id="ARBA00022676"/>
    </source>
</evidence>
<evidence type="ECO:0000313" key="4">
    <source>
        <dbReference type="Proteomes" id="UP000267342"/>
    </source>
</evidence>